<dbReference type="PANTHER" id="PTHR30290">
    <property type="entry name" value="PERIPLASMIC BINDING COMPONENT OF ABC TRANSPORTER"/>
    <property type="match status" value="1"/>
</dbReference>
<dbReference type="GO" id="GO:0015833">
    <property type="term" value="P:peptide transport"/>
    <property type="evidence" value="ECO:0007669"/>
    <property type="project" value="TreeGrafter"/>
</dbReference>
<evidence type="ECO:0000259" key="4">
    <source>
        <dbReference type="Pfam" id="PF00496"/>
    </source>
</evidence>
<dbReference type="CDD" id="cd00995">
    <property type="entry name" value="PBP2_NikA_DppA_OppA_like"/>
    <property type="match status" value="1"/>
</dbReference>
<dbReference type="RefSeq" id="WP_342809076.1">
    <property type="nucleotide sequence ID" value="NZ_JAOPJZ010000009.1"/>
</dbReference>
<evidence type="ECO:0000256" key="3">
    <source>
        <dbReference type="ARBA" id="ARBA00022729"/>
    </source>
</evidence>
<evidence type="ECO:0000256" key="1">
    <source>
        <dbReference type="ARBA" id="ARBA00005695"/>
    </source>
</evidence>
<dbReference type="EMBL" id="JAOPJZ010000009">
    <property type="protein sequence ID" value="MCU4752746.1"/>
    <property type="molecule type" value="Genomic_DNA"/>
</dbReference>
<comment type="similarity">
    <text evidence="1">Belongs to the bacterial solute-binding protein 5 family.</text>
</comment>
<dbReference type="SUPFAM" id="SSF53850">
    <property type="entry name" value="Periplasmic binding protein-like II"/>
    <property type="match status" value="2"/>
</dbReference>
<dbReference type="Pfam" id="PF00496">
    <property type="entry name" value="SBP_bac_5"/>
    <property type="match status" value="1"/>
</dbReference>
<dbReference type="Gene3D" id="3.40.190.10">
    <property type="entry name" value="Periplasmic binding protein-like II"/>
    <property type="match status" value="1"/>
</dbReference>
<name>A0AAP2Z8N3_9EURY</name>
<feature type="domain" description="Solute-binding protein family 5" evidence="4">
    <location>
        <begin position="264"/>
        <end position="581"/>
    </location>
</feature>
<proteinExistence type="inferred from homology"/>
<organism evidence="5 6">
    <name type="scientific">Natronosalvus hydrolyticus</name>
    <dbReference type="NCBI Taxonomy" id="2979988"/>
    <lineage>
        <taxon>Archaea</taxon>
        <taxon>Methanobacteriati</taxon>
        <taxon>Methanobacteriota</taxon>
        <taxon>Stenosarchaea group</taxon>
        <taxon>Halobacteria</taxon>
        <taxon>Halobacteriales</taxon>
        <taxon>Natrialbaceae</taxon>
        <taxon>Natronosalvus</taxon>
    </lineage>
</organism>
<keyword evidence="3" id="KW-0732">Signal</keyword>
<evidence type="ECO:0000313" key="5">
    <source>
        <dbReference type="EMBL" id="MCU4752746.1"/>
    </source>
</evidence>
<sequence length="587" mass="64980">MATKKRPRENAGDSMSGRRAFLASAGVGLSAATAGCLREFRSAVNRTHLEQLSVSITTQPADGDRQAIQIARRLADNLEAVGIDVSVPLRSREEFLRDILINHDFDIYVGRHPGASDPDFLYETLHSRYGEEAGWQNPFGYANTAVDDLLETQRTADGDERQEAVDGLLEAVAAEQPFVPICRPTDVRLVRTDRFDGWRADSLSTRLGYLDVERVGEANRLRGTVIDARVSKNLNPISAEYRGKDPLLDLLYDSLATREHDGTLIPWLATDWDWDGDDLLVSLRRGHTFHDGEPVTADDVAFTYRFLEDTSLGSSDVPAPTPRYRGAVAAVDSVDVEGDHELRIRLNTGEAVAQRVLTVPILPRHRWEPRAEQATVRGVRIAKGTTEALITDNVPPVGSGPFEFGDRAEREHLTLERFPDHFTARDDVSLPAASVDRLRAQIDPRSPSAISLIETGDSDITISPLEAYVYDDLEESEVKRVLETPSETFYHVGFNTRSAPFANPYVRRAVARLIDKAWLVETVFEGVAEPLATPVPDEWIPDSLAFDGVDPGVPFFGDDGDLDVSDARAAFESAGYRYDGDKLVVRE</sequence>
<dbReference type="Gene3D" id="3.10.105.10">
    <property type="entry name" value="Dipeptide-binding Protein, Domain 3"/>
    <property type="match status" value="2"/>
</dbReference>
<accession>A0AAP2Z8N3</accession>
<dbReference type="GO" id="GO:1904680">
    <property type="term" value="F:peptide transmembrane transporter activity"/>
    <property type="evidence" value="ECO:0007669"/>
    <property type="project" value="TreeGrafter"/>
</dbReference>
<evidence type="ECO:0000256" key="2">
    <source>
        <dbReference type="ARBA" id="ARBA00022448"/>
    </source>
</evidence>
<keyword evidence="6" id="KW-1185">Reference proteome</keyword>
<evidence type="ECO:0000313" key="6">
    <source>
        <dbReference type="Proteomes" id="UP001321047"/>
    </source>
</evidence>
<dbReference type="InterPro" id="IPR000914">
    <property type="entry name" value="SBP_5_dom"/>
</dbReference>
<comment type="caution">
    <text evidence="5">The sequence shown here is derived from an EMBL/GenBank/DDBJ whole genome shotgun (WGS) entry which is preliminary data.</text>
</comment>
<dbReference type="InterPro" id="IPR039424">
    <property type="entry name" value="SBP_5"/>
</dbReference>
<keyword evidence="2" id="KW-0813">Transport</keyword>
<protein>
    <submittedName>
        <fullName evidence="5">ABC transporter substrate-binding protein</fullName>
    </submittedName>
</protein>
<dbReference type="Proteomes" id="UP001321047">
    <property type="component" value="Unassembled WGS sequence"/>
</dbReference>
<dbReference type="AlphaFoldDB" id="A0AAP2Z8N3"/>
<gene>
    <name evidence="5" type="ORF">OB919_12300</name>
</gene>
<reference evidence="5 6" key="1">
    <citation type="submission" date="2022-09" db="EMBL/GenBank/DDBJ databases">
        <title>Enrichment on poylsaccharides allowed isolation of novel metabolic and taxonomic groups of Haloarchaea.</title>
        <authorList>
            <person name="Sorokin D.Y."/>
            <person name="Elcheninov A.G."/>
            <person name="Khizhniak T.V."/>
            <person name="Kolganova T.V."/>
            <person name="Kublanov I.V."/>
        </authorList>
    </citation>
    <scope>NUCLEOTIDE SEQUENCE [LARGE SCALE GENOMIC DNA]</scope>
    <source>
        <strain evidence="5 6">AArc-curdl1</strain>
    </source>
</reference>
<dbReference type="PANTHER" id="PTHR30290:SF9">
    <property type="entry name" value="OLIGOPEPTIDE-BINDING PROTEIN APPA"/>
    <property type="match status" value="1"/>
</dbReference>